<dbReference type="AlphaFoldDB" id="A0A445DWW4"/>
<reference evidence="2 3" key="1">
    <citation type="submission" date="2019-01" db="EMBL/GenBank/DDBJ databases">
        <title>Sequencing of cultivated peanut Arachis hypogaea provides insights into genome evolution and oil improvement.</title>
        <authorList>
            <person name="Chen X."/>
        </authorList>
    </citation>
    <scope>NUCLEOTIDE SEQUENCE [LARGE SCALE GENOMIC DNA]</scope>
    <source>
        <strain evidence="3">cv. Fuhuasheng</strain>
        <tissue evidence="2">Leaves</tissue>
    </source>
</reference>
<gene>
    <name evidence="2" type="ORF">Ahy_A03g014063</name>
</gene>
<dbReference type="PANTHER" id="PTHR48451">
    <property type="entry name" value="DUF4218 DOMAIN-CONTAINING PROTEIN"/>
    <property type="match status" value="1"/>
</dbReference>
<evidence type="ECO:0000313" key="3">
    <source>
        <dbReference type="Proteomes" id="UP000289738"/>
    </source>
</evidence>
<dbReference type="EMBL" id="SDMP01000003">
    <property type="protein sequence ID" value="RYR67678.1"/>
    <property type="molecule type" value="Genomic_DNA"/>
</dbReference>
<accession>A0A445DWW4</accession>
<evidence type="ECO:0000259" key="1">
    <source>
        <dbReference type="Pfam" id="PF13960"/>
    </source>
</evidence>
<sequence length="160" mass="17767">MHLNCETGPEAVNFGPEAEKRVAEAEQLYARNRVAPEGSIAEGYLSNEILTFCPRYLDNVESRINRPLRVDDRPSEDATNNATSMFPLIGKAVGASESLNLSPTERLQAHRHIHMVCSGILGLVEKDSYEVLAKETKPTLTGLSIKNSPSGSRMRYHWEV</sequence>
<keyword evidence="3" id="KW-1185">Reference proteome</keyword>
<name>A0A445DWW4_ARAHY</name>
<dbReference type="Proteomes" id="UP000289738">
    <property type="component" value="Chromosome A03"/>
</dbReference>
<protein>
    <recommendedName>
        <fullName evidence="1">DUF4218 domain-containing protein</fullName>
    </recommendedName>
</protein>
<evidence type="ECO:0000313" key="2">
    <source>
        <dbReference type="EMBL" id="RYR67678.1"/>
    </source>
</evidence>
<dbReference type="InterPro" id="IPR025452">
    <property type="entry name" value="DUF4218"/>
</dbReference>
<dbReference type="PANTHER" id="PTHR48451:SF1">
    <property type="entry name" value="DUF4218 DOMAIN-CONTAINING PROTEIN"/>
    <property type="match status" value="1"/>
</dbReference>
<organism evidence="2 3">
    <name type="scientific">Arachis hypogaea</name>
    <name type="common">Peanut</name>
    <dbReference type="NCBI Taxonomy" id="3818"/>
    <lineage>
        <taxon>Eukaryota</taxon>
        <taxon>Viridiplantae</taxon>
        <taxon>Streptophyta</taxon>
        <taxon>Embryophyta</taxon>
        <taxon>Tracheophyta</taxon>
        <taxon>Spermatophyta</taxon>
        <taxon>Magnoliopsida</taxon>
        <taxon>eudicotyledons</taxon>
        <taxon>Gunneridae</taxon>
        <taxon>Pentapetalae</taxon>
        <taxon>rosids</taxon>
        <taxon>fabids</taxon>
        <taxon>Fabales</taxon>
        <taxon>Fabaceae</taxon>
        <taxon>Papilionoideae</taxon>
        <taxon>50 kb inversion clade</taxon>
        <taxon>dalbergioids sensu lato</taxon>
        <taxon>Dalbergieae</taxon>
        <taxon>Pterocarpus clade</taxon>
        <taxon>Arachis</taxon>
    </lineage>
</organism>
<dbReference type="Pfam" id="PF13960">
    <property type="entry name" value="DUF4218"/>
    <property type="match status" value="1"/>
</dbReference>
<comment type="caution">
    <text evidence="2">The sequence shown here is derived from an EMBL/GenBank/DDBJ whole genome shotgun (WGS) entry which is preliminary data.</text>
</comment>
<proteinExistence type="predicted"/>
<feature type="domain" description="DUF4218" evidence="1">
    <location>
        <begin position="26"/>
        <end position="70"/>
    </location>
</feature>